<name>A0A7I8K137_SPIIN</name>
<dbReference type="AlphaFoldDB" id="A0A7I8K137"/>
<dbReference type="OrthoDB" id="1731546at2759"/>
<reference evidence="1" key="1">
    <citation type="submission" date="2020-02" db="EMBL/GenBank/DDBJ databases">
        <authorList>
            <person name="Scholz U."/>
            <person name="Mascher M."/>
            <person name="Fiebig A."/>
        </authorList>
    </citation>
    <scope>NUCLEOTIDE SEQUENCE</scope>
</reference>
<gene>
    <name evidence="1" type="ORF">SI8410_01001574</name>
</gene>
<dbReference type="PANTHER" id="PTHR36355">
    <property type="entry name" value="EXPRESSED PROTEIN"/>
    <property type="match status" value="1"/>
</dbReference>
<proteinExistence type="predicted"/>
<dbReference type="PROSITE" id="PS50096">
    <property type="entry name" value="IQ"/>
    <property type="match status" value="1"/>
</dbReference>
<accession>A0A7I8K137</accession>
<dbReference type="EMBL" id="LR746264">
    <property type="protein sequence ID" value="CAA7389552.1"/>
    <property type="molecule type" value="Genomic_DNA"/>
</dbReference>
<organism evidence="1 2">
    <name type="scientific">Spirodela intermedia</name>
    <name type="common">Intermediate duckweed</name>
    <dbReference type="NCBI Taxonomy" id="51605"/>
    <lineage>
        <taxon>Eukaryota</taxon>
        <taxon>Viridiplantae</taxon>
        <taxon>Streptophyta</taxon>
        <taxon>Embryophyta</taxon>
        <taxon>Tracheophyta</taxon>
        <taxon>Spermatophyta</taxon>
        <taxon>Magnoliopsida</taxon>
        <taxon>Liliopsida</taxon>
        <taxon>Araceae</taxon>
        <taxon>Lemnoideae</taxon>
        <taxon>Spirodela</taxon>
    </lineage>
</organism>
<evidence type="ECO:0000313" key="1">
    <source>
        <dbReference type="EMBL" id="CAA7389552.1"/>
    </source>
</evidence>
<evidence type="ECO:0000313" key="2">
    <source>
        <dbReference type="Proteomes" id="UP000663760"/>
    </source>
</evidence>
<keyword evidence="2" id="KW-1185">Reference proteome</keyword>
<protein>
    <submittedName>
        <fullName evidence="1">Uncharacterized protein</fullName>
    </submittedName>
</protein>
<sequence>MASASVSSKVQHVAKASSDELLRKFADSETGKASPRKIQRLLRGPVARRKRRPSRRMPCHSAGDCSIYCAEVGVERTAEWKGLLRQNPPPHRSAVLLRRIIVAAGISDKLRAGEIPRVDFFLAALEKTWRKMVEGASRLAVERHCSRHVRLISDMV</sequence>
<dbReference type="Proteomes" id="UP000663760">
    <property type="component" value="Chromosome 1"/>
</dbReference>
<dbReference type="PANTHER" id="PTHR36355:SF1">
    <property type="entry name" value="EXPRESSED PROTEIN"/>
    <property type="match status" value="1"/>
</dbReference>